<evidence type="ECO:0000313" key="4">
    <source>
        <dbReference type="EMBL" id="PWR72836.1"/>
    </source>
</evidence>
<name>A0A2V2N501_9EURY</name>
<evidence type="ECO:0000256" key="1">
    <source>
        <dbReference type="SAM" id="Phobius"/>
    </source>
</evidence>
<sequence length="403" mass="45161">MKVLMITSAYPSNITQSHGIIIASLANALSQKGIEICILAPKTTSKTPDTLNENVKVFRFNYFFRRKMQILSEGPGLYFQFQSYLLAKIQIPFFLFFELIFLILIIKKENPDLIHTHWIIPHGIIGAIVHKFLGIPHLISIHGTDAYIISSNRYYIQFLKMVLSNSNAISANSTHNAKMIEPFIISNSRKISIIPMGMGIQIPPIPSLKTRQINRKKNLNILFVGRLIELKGVDILIKAFVHILEKKPIAKLIIIGDGPEFQSLKQYSHNFSISHAVKFTGRLSKDELYDYYKIADLLVLPSRIVNGQCEGLGVVLLEAMAAGIPVIGSNIGGIPDIIIDKVNGLLVPQGEPHVLAEAVIQVLENPKLAEKFKKAGLETVNERFSWDIISAQFVDIYKKVLNK</sequence>
<keyword evidence="1" id="KW-1133">Transmembrane helix</keyword>
<dbReference type="GeneID" id="97548455"/>
<keyword evidence="1" id="KW-0812">Transmembrane</keyword>
<evidence type="ECO:0000259" key="3">
    <source>
        <dbReference type="Pfam" id="PF13439"/>
    </source>
</evidence>
<organism evidence="4 5">
    <name type="scientific">Methanospirillum lacunae</name>
    <dbReference type="NCBI Taxonomy" id="668570"/>
    <lineage>
        <taxon>Archaea</taxon>
        <taxon>Methanobacteriati</taxon>
        <taxon>Methanobacteriota</taxon>
        <taxon>Stenosarchaea group</taxon>
        <taxon>Methanomicrobia</taxon>
        <taxon>Methanomicrobiales</taxon>
        <taxon>Methanospirillaceae</taxon>
        <taxon>Methanospirillum</taxon>
    </lineage>
</organism>
<evidence type="ECO:0000259" key="2">
    <source>
        <dbReference type="Pfam" id="PF00534"/>
    </source>
</evidence>
<dbReference type="Pfam" id="PF13439">
    <property type="entry name" value="Glyco_transf_4"/>
    <property type="match status" value="1"/>
</dbReference>
<dbReference type="InterPro" id="IPR050194">
    <property type="entry name" value="Glycosyltransferase_grp1"/>
</dbReference>
<comment type="caution">
    <text evidence="4">The sequence shown here is derived from an EMBL/GenBank/DDBJ whole genome shotgun (WGS) entry which is preliminary data.</text>
</comment>
<protein>
    <recommendedName>
        <fullName evidence="6">Glycosyltransferase family 4 protein</fullName>
    </recommendedName>
</protein>
<dbReference type="InterPro" id="IPR028098">
    <property type="entry name" value="Glyco_trans_4-like_N"/>
</dbReference>
<feature type="domain" description="Glycosyl transferase family 1" evidence="2">
    <location>
        <begin position="215"/>
        <end position="376"/>
    </location>
</feature>
<accession>A0A2V2N501</accession>
<dbReference type="Pfam" id="PF00534">
    <property type="entry name" value="Glycos_transf_1"/>
    <property type="match status" value="1"/>
</dbReference>
<proteinExistence type="predicted"/>
<dbReference type="InterPro" id="IPR001296">
    <property type="entry name" value="Glyco_trans_1"/>
</dbReference>
<gene>
    <name evidence="4" type="ORF">DK846_07770</name>
</gene>
<dbReference type="GO" id="GO:0016757">
    <property type="term" value="F:glycosyltransferase activity"/>
    <property type="evidence" value="ECO:0007669"/>
    <property type="project" value="InterPro"/>
</dbReference>
<keyword evidence="5" id="KW-1185">Reference proteome</keyword>
<dbReference type="AlphaFoldDB" id="A0A2V2N501"/>
<reference evidence="4 5" key="1">
    <citation type="submission" date="2018-05" db="EMBL/GenBank/DDBJ databases">
        <title>Draft genome of Methanospirillum lacunae Ki8-1.</title>
        <authorList>
            <person name="Dueholm M.S."/>
            <person name="Nielsen P.H."/>
            <person name="Bakmann L.F."/>
            <person name="Otzen D.E."/>
        </authorList>
    </citation>
    <scope>NUCLEOTIDE SEQUENCE [LARGE SCALE GENOMIC DNA]</scope>
    <source>
        <strain evidence="4 5">Ki8-1</strain>
    </source>
</reference>
<evidence type="ECO:0000313" key="5">
    <source>
        <dbReference type="Proteomes" id="UP000245657"/>
    </source>
</evidence>
<dbReference type="PANTHER" id="PTHR45947">
    <property type="entry name" value="SULFOQUINOVOSYL TRANSFERASE SQD2"/>
    <property type="match status" value="1"/>
</dbReference>
<dbReference type="CDD" id="cd03801">
    <property type="entry name" value="GT4_PimA-like"/>
    <property type="match status" value="1"/>
</dbReference>
<evidence type="ECO:0008006" key="6">
    <source>
        <dbReference type="Google" id="ProtNLM"/>
    </source>
</evidence>
<feature type="transmembrane region" description="Helical" evidence="1">
    <location>
        <begin position="85"/>
        <end position="106"/>
    </location>
</feature>
<dbReference type="EMBL" id="QGMY01000006">
    <property type="protein sequence ID" value="PWR72836.1"/>
    <property type="molecule type" value="Genomic_DNA"/>
</dbReference>
<dbReference type="PANTHER" id="PTHR45947:SF3">
    <property type="entry name" value="SULFOQUINOVOSYL TRANSFERASE SQD2"/>
    <property type="match status" value="1"/>
</dbReference>
<dbReference type="Gene3D" id="3.40.50.2000">
    <property type="entry name" value="Glycogen Phosphorylase B"/>
    <property type="match status" value="2"/>
</dbReference>
<feature type="domain" description="Glycosyltransferase subfamily 4-like N-terminal" evidence="3">
    <location>
        <begin position="22"/>
        <end position="197"/>
    </location>
</feature>
<keyword evidence="1" id="KW-0472">Membrane</keyword>
<dbReference type="Proteomes" id="UP000245657">
    <property type="component" value="Unassembled WGS sequence"/>
</dbReference>
<dbReference type="RefSeq" id="WP_109968348.1">
    <property type="nucleotide sequence ID" value="NZ_CP176093.1"/>
</dbReference>
<dbReference type="SUPFAM" id="SSF53756">
    <property type="entry name" value="UDP-Glycosyltransferase/glycogen phosphorylase"/>
    <property type="match status" value="1"/>
</dbReference>